<organism evidence="1 2">
    <name type="scientific">Colletotrichum chlorophyti</name>
    <dbReference type="NCBI Taxonomy" id="708187"/>
    <lineage>
        <taxon>Eukaryota</taxon>
        <taxon>Fungi</taxon>
        <taxon>Dikarya</taxon>
        <taxon>Ascomycota</taxon>
        <taxon>Pezizomycotina</taxon>
        <taxon>Sordariomycetes</taxon>
        <taxon>Hypocreomycetidae</taxon>
        <taxon>Glomerellales</taxon>
        <taxon>Glomerellaceae</taxon>
        <taxon>Colletotrichum</taxon>
    </lineage>
</organism>
<proteinExistence type="predicted"/>
<keyword evidence="1" id="KW-0472">Membrane</keyword>
<evidence type="ECO:0000313" key="2">
    <source>
        <dbReference type="Proteomes" id="UP000186583"/>
    </source>
</evidence>
<sequence length="288" mass="31982">MAVKTDRFPGFTALSDQVFVREGTGLQAGGTPSPEHPRVVIIYGWGDALPKHVTKYAEGFRVLYPHAKQIAVLSPIAKILRQDLQARVDSMDPVIEAAYPSPEATGPDESAVLVHVMSNTGGMSFASTVYGYQQKFNRPMPYRLCTLDSTPGGTSLYAGNVGRWSLAMALGTANWFPWPFAFTQFLMVLFLVANDVFERLTGRESVPKFSTRIMRNPTYVPKFAHKLYLYSKEDPIILWSDIEVDMAAAREIGQAADAVIFQGSGHVGHMRQFPEKYWNAIAAAWKKV</sequence>
<dbReference type="OrthoDB" id="77878at2759"/>
<dbReference type="InterPro" id="IPR029058">
    <property type="entry name" value="AB_hydrolase_fold"/>
</dbReference>
<reference evidence="1 2" key="1">
    <citation type="submission" date="2016-11" db="EMBL/GenBank/DDBJ databases">
        <title>Draft Genome Assembly of Colletotrichum chlorophyti a pathogen of herbaceous plants.</title>
        <authorList>
            <person name="Gan P."/>
            <person name="Narusaka M."/>
            <person name="Tsushima A."/>
            <person name="Narusaka Y."/>
            <person name="Takano Y."/>
            <person name="Shirasu K."/>
        </authorList>
    </citation>
    <scope>NUCLEOTIDE SEQUENCE [LARGE SCALE GENOMIC DNA]</scope>
    <source>
        <strain evidence="1 2">NTL11</strain>
    </source>
</reference>
<comment type="caution">
    <text evidence="1">The sequence shown here is derived from an EMBL/GenBank/DDBJ whole genome shotgun (WGS) entry which is preliminary data.</text>
</comment>
<dbReference type="SUPFAM" id="SSF53474">
    <property type="entry name" value="alpha/beta-Hydrolases"/>
    <property type="match status" value="1"/>
</dbReference>
<dbReference type="PANTHER" id="PTHR12265:SF14">
    <property type="entry name" value="INDOLE-DITERPENE BIOSYNTHESIS PROTEIN PAXU"/>
    <property type="match status" value="1"/>
</dbReference>
<keyword evidence="1" id="KW-0812">Transmembrane</keyword>
<dbReference type="EMBL" id="MPGH01000101">
    <property type="protein sequence ID" value="OLN87306.1"/>
    <property type="molecule type" value="Genomic_DNA"/>
</dbReference>
<dbReference type="Proteomes" id="UP000186583">
    <property type="component" value="Unassembled WGS sequence"/>
</dbReference>
<dbReference type="AlphaFoldDB" id="A0A1Q8RSH2"/>
<accession>A0A1Q8RSH2</accession>
<protein>
    <submittedName>
        <fullName evidence="1">Transmembrane protein 53-B</fullName>
    </submittedName>
</protein>
<dbReference type="PANTHER" id="PTHR12265">
    <property type="entry name" value="TRANSMEMBRANE PROTEIN 53"/>
    <property type="match status" value="1"/>
</dbReference>
<dbReference type="InterPro" id="IPR008547">
    <property type="entry name" value="DUF829_TMEM53"/>
</dbReference>
<keyword evidence="2" id="KW-1185">Reference proteome</keyword>
<name>A0A1Q8RSH2_9PEZI</name>
<gene>
    <name evidence="1" type="ORF">CCHL11_03553</name>
</gene>
<dbReference type="Pfam" id="PF05705">
    <property type="entry name" value="DUF829"/>
    <property type="match status" value="1"/>
</dbReference>
<evidence type="ECO:0000313" key="1">
    <source>
        <dbReference type="EMBL" id="OLN87306.1"/>
    </source>
</evidence>